<dbReference type="SMART" id="SM00966">
    <property type="entry name" value="SpoVT_AbrB"/>
    <property type="match status" value="1"/>
</dbReference>
<comment type="caution">
    <text evidence="2">The sequence shown here is derived from an EMBL/GenBank/DDBJ whole genome shotgun (WGS) entry which is preliminary data.</text>
</comment>
<keyword evidence="2" id="KW-0238">DNA-binding</keyword>
<protein>
    <submittedName>
        <fullName evidence="2">AbrB/MazE/SpoVT family DNA-binding domain-containing protein</fullName>
    </submittedName>
</protein>
<evidence type="ECO:0000313" key="2">
    <source>
        <dbReference type="EMBL" id="HGY09484.1"/>
    </source>
</evidence>
<organism evidence="2">
    <name type="scientific">Oceanithermus profundus</name>
    <dbReference type="NCBI Taxonomy" id="187137"/>
    <lineage>
        <taxon>Bacteria</taxon>
        <taxon>Thermotogati</taxon>
        <taxon>Deinococcota</taxon>
        <taxon>Deinococci</taxon>
        <taxon>Thermales</taxon>
        <taxon>Thermaceae</taxon>
        <taxon>Oceanithermus</taxon>
    </lineage>
</organism>
<name>A0A7C4VCD0_9DEIN</name>
<dbReference type="Pfam" id="PF04014">
    <property type="entry name" value="MazE_antitoxin"/>
    <property type="match status" value="1"/>
</dbReference>
<dbReference type="SUPFAM" id="SSF89447">
    <property type="entry name" value="AbrB/MazE/MraZ-like"/>
    <property type="match status" value="1"/>
</dbReference>
<dbReference type="PANTHER" id="PTHR40516:SF1">
    <property type="entry name" value="ANTITOXIN CHPS-RELATED"/>
    <property type="match status" value="1"/>
</dbReference>
<proteinExistence type="predicted"/>
<dbReference type="AlphaFoldDB" id="A0A7C4VCD0"/>
<dbReference type="GO" id="GO:0097351">
    <property type="term" value="F:toxin sequestering activity"/>
    <property type="evidence" value="ECO:0007669"/>
    <property type="project" value="InterPro"/>
</dbReference>
<dbReference type="Proteomes" id="UP000885759">
    <property type="component" value="Unassembled WGS sequence"/>
</dbReference>
<feature type="domain" description="SpoVT-AbrB" evidence="1">
    <location>
        <begin position="7"/>
        <end position="52"/>
    </location>
</feature>
<dbReference type="EMBL" id="DRPZ01000144">
    <property type="protein sequence ID" value="HGY09484.1"/>
    <property type="molecule type" value="Genomic_DNA"/>
</dbReference>
<evidence type="ECO:0000259" key="1">
    <source>
        <dbReference type="SMART" id="SM00966"/>
    </source>
</evidence>
<dbReference type="PANTHER" id="PTHR40516">
    <property type="entry name" value="ANTITOXIN CHPS-RELATED"/>
    <property type="match status" value="1"/>
</dbReference>
<dbReference type="InterPro" id="IPR007159">
    <property type="entry name" value="SpoVT-AbrB_dom"/>
</dbReference>
<dbReference type="Gene3D" id="2.10.260.10">
    <property type="match status" value="1"/>
</dbReference>
<sequence>MPKTKVQTWGNSLGLRIPKALAEQIGVTAGSEVELRLREGGIFIVPRHRYSLEELLAAMPADVHAEVDWGEAQGREEW</sequence>
<accession>A0A7C4VCD0</accession>
<gene>
    <name evidence="2" type="ORF">ENK37_05460</name>
</gene>
<dbReference type="InterPro" id="IPR039052">
    <property type="entry name" value="Antitox_PemI-like"/>
</dbReference>
<reference evidence="2" key="1">
    <citation type="journal article" date="2020" name="mSystems">
        <title>Genome- and Community-Level Interaction Insights into Carbon Utilization and Element Cycling Functions of Hydrothermarchaeota in Hydrothermal Sediment.</title>
        <authorList>
            <person name="Zhou Z."/>
            <person name="Liu Y."/>
            <person name="Xu W."/>
            <person name="Pan J."/>
            <person name="Luo Z.H."/>
            <person name="Li M."/>
        </authorList>
    </citation>
    <scope>NUCLEOTIDE SEQUENCE [LARGE SCALE GENOMIC DNA]</scope>
    <source>
        <strain evidence="2">HyVt-570</strain>
    </source>
</reference>
<dbReference type="GO" id="GO:0003677">
    <property type="term" value="F:DNA binding"/>
    <property type="evidence" value="ECO:0007669"/>
    <property type="project" value="UniProtKB-KW"/>
</dbReference>
<dbReference type="InterPro" id="IPR037914">
    <property type="entry name" value="SpoVT-AbrB_sf"/>
</dbReference>